<dbReference type="AlphaFoldDB" id="A0A699TV61"/>
<reference evidence="2" key="1">
    <citation type="journal article" date="2019" name="Sci. Rep.">
        <title>Draft genome of Tanacetum cinerariifolium, the natural source of mosquito coil.</title>
        <authorList>
            <person name="Yamashiro T."/>
            <person name="Shiraishi A."/>
            <person name="Satake H."/>
            <person name="Nakayama K."/>
        </authorList>
    </citation>
    <scope>NUCLEOTIDE SEQUENCE</scope>
</reference>
<gene>
    <name evidence="2" type="ORF">Tci_884908</name>
</gene>
<feature type="region of interest" description="Disordered" evidence="1">
    <location>
        <begin position="70"/>
        <end position="116"/>
    </location>
</feature>
<comment type="caution">
    <text evidence="2">The sequence shown here is derived from an EMBL/GenBank/DDBJ whole genome shotgun (WGS) entry which is preliminary data.</text>
</comment>
<protein>
    <submittedName>
        <fullName evidence="2">Uncharacterized protein</fullName>
    </submittedName>
</protein>
<sequence length="116" mass="13319">QSSNSSKTSYVIAADLLEIELKKILIEKMESKKSIHQSDEQRNVYKALVKAYESDKIILDTYEDIVTLKRRRDDDADKDEELSVGSDRGPRGEEKERSQSQQALQRKEIRTTGKST</sequence>
<proteinExistence type="predicted"/>
<feature type="compositionally biased region" description="Basic and acidic residues" evidence="1">
    <location>
        <begin position="105"/>
        <end position="116"/>
    </location>
</feature>
<accession>A0A699TV61</accession>
<name>A0A699TV61_TANCI</name>
<organism evidence="2">
    <name type="scientific">Tanacetum cinerariifolium</name>
    <name type="common">Dalmatian daisy</name>
    <name type="synonym">Chrysanthemum cinerariifolium</name>
    <dbReference type="NCBI Taxonomy" id="118510"/>
    <lineage>
        <taxon>Eukaryota</taxon>
        <taxon>Viridiplantae</taxon>
        <taxon>Streptophyta</taxon>
        <taxon>Embryophyta</taxon>
        <taxon>Tracheophyta</taxon>
        <taxon>Spermatophyta</taxon>
        <taxon>Magnoliopsida</taxon>
        <taxon>eudicotyledons</taxon>
        <taxon>Gunneridae</taxon>
        <taxon>Pentapetalae</taxon>
        <taxon>asterids</taxon>
        <taxon>campanulids</taxon>
        <taxon>Asterales</taxon>
        <taxon>Asteraceae</taxon>
        <taxon>Asteroideae</taxon>
        <taxon>Anthemideae</taxon>
        <taxon>Anthemidinae</taxon>
        <taxon>Tanacetum</taxon>
    </lineage>
</organism>
<feature type="compositionally biased region" description="Basic and acidic residues" evidence="1">
    <location>
        <begin position="88"/>
        <end position="98"/>
    </location>
</feature>
<evidence type="ECO:0000313" key="2">
    <source>
        <dbReference type="EMBL" id="GFD12939.1"/>
    </source>
</evidence>
<feature type="non-terminal residue" evidence="2">
    <location>
        <position position="1"/>
    </location>
</feature>
<dbReference type="EMBL" id="BKCJ011269102">
    <property type="protein sequence ID" value="GFD12939.1"/>
    <property type="molecule type" value="Genomic_DNA"/>
</dbReference>
<evidence type="ECO:0000256" key="1">
    <source>
        <dbReference type="SAM" id="MobiDB-lite"/>
    </source>
</evidence>